<protein>
    <recommendedName>
        <fullName evidence="11">Gram-positive cocci surface proteins LPxTG domain-containing protein</fullName>
    </recommendedName>
</protein>
<feature type="transmembrane region" description="Helical" evidence="6">
    <location>
        <begin position="502"/>
        <end position="522"/>
    </location>
</feature>
<gene>
    <name evidence="9" type="ORF">JOF42_001248</name>
</gene>
<comment type="subcellular location">
    <subcellularLocation>
        <location evidence="1">Secreted</location>
        <location evidence="1">Cell wall</location>
        <topology evidence="1">Peptidoglycan-anchor</topology>
    </subcellularLocation>
</comment>
<dbReference type="InterPro" id="IPR046022">
    <property type="entry name" value="DUF5979"/>
</dbReference>
<evidence type="ECO:0000256" key="2">
    <source>
        <dbReference type="ARBA" id="ARBA00022512"/>
    </source>
</evidence>
<keyword evidence="10" id="KW-1185">Reference proteome</keyword>
<keyword evidence="4" id="KW-0732">Signal</keyword>
<keyword evidence="2" id="KW-0134">Cell wall</keyword>
<dbReference type="EMBL" id="JAGIOA010000001">
    <property type="protein sequence ID" value="MBP2377753.1"/>
    <property type="molecule type" value="Genomic_DNA"/>
</dbReference>
<feature type="transmembrane region" description="Helical" evidence="6">
    <location>
        <begin position="32"/>
        <end position="50"/>
    </location>
</feature>
<dbReference type="InterPro" id="IPR008966">
    <property type="entry name" value="Adhesion_dom_sf"/>
</dbReference>
<evidence type="ECO:0000256" key="1">
    <source>
        <dbReference type="ARBA" id="ARBA00004168"/>
    </source>
</evidence>
<dbReference type="SUPFAM" id="SSF49401">
    <property type="entry name" value="Bacterial adhesins"/>
    <property type="match status" value="1"/>
</dbReference>
<dbReference type="Pfam" id="PF17961">
    <property type="entry name" value="Big_8"/>
    <property type="match status" value="1"/>
</dbReference>
<name>A0ABS4WP79_9MICO</name>
<evidence type="ECO:0000256" key="5">
    <source>
        <dbReference type="ARBA" id="ARBA00023088"/>
    </source>
</evidence>
<keyword evidence="5" id="KW-0572">Peptidoglycan-anchor</keyword>
<proteinExistence type="predicted"/>
<keyword evidence="6" id="KW-0472">Membrane</keyword>
<evidence type="ECO:0000259" key="8">
    <source>
        <dbReference type="Pfam" id="PF19407"/>
    </source>
</evidence>
<evidence type="ECO:0008006" key="11">
    <source>
        <dbReference type="Google" id="ProtNLM"/>
    </source>
</evidence>
<accession>A0ABS4WP79</accession>
<organism evidence="9 10">
    <name type="scientific">Microbacterium phyllosphaerae</name>
    <dbReference type="NCBI Taxonomy" id="124798"/>
    <lineage>
        <taxon>Bacteria</taxon>
        <taxon>Bacillati</taxon>
        <taxon>Actinomycetota</taxon>
        <taxon>Actinomycetes</taxon>
        <taxon>Micrococcales</taxon>
        <taxon>Microbacteriaceae</taxon>
        <taxon>Microbacterium</taxon>
    </lineage>
</organism>
<dbReference type="Proteomes" id="UP000703720">
    <property type="component" value="Unassembled WGS sequence"/>
</dbReference>
<reference evidence="9 10" key="1">
    <citation type="submission" date="2021-03" db="EMBL/GenBank/DDBJ databases">
        <title>Sequencing the genomes of 1000 actinobacteria strains.</title>
        <authorList>
            <person name="Klenk H.-P."/>
        </authorList>
    </citation>
    <scope>NUCLEOTIDE SEQUENCE [LARGE SCALE GENOMIC DNA]</scope>
    <source>
        <strain evidence="9 10">DSM 13468</strain>
    </source>
</reference>
<keyword evidence="3" id="KW-0964">Secreted</keyword>
<sequence>MTGENIAVRAHGTTIGRGTAIGGEKKALRGRVVSIIVGMVVAVVGMLGAASPAAAAPTVTYPGAISAVALENQHGDGPLGQWQTVRITGEWAVPAGAQAGETFGMTLPDEFSRQAAGVFTITDPVTGEIMANCTVAAGQGPDLVCTLTDAVNGKEDVRGSFWMQATASQSTTSETVSFDLGDTIEIVDLPGDGGVVPVNPAEEEQPYKYGDATATDGLLKWVVGIPSGFVHDGTFTIADTLDAGLTGHHYTGDVRLSQRAVANGVLVGDWTVVDPAKYQMTVADDGGSFDFAASGLPAGGFAYELLYYTQADGPVVKGEVFGNHAIVDTVETSATHTVTESGGGDGSGVVYTTFGISKTLTGAQADAARTATYTVKYSIKGADAPAKTMVVPVGQAVVSDRAPLGSTFVIEEIDLPVISGVTWGAWSISGDGVVDAGNGTYEVTPGSAAGVTLTLTNVANPTPVVKPTPAPTPANVPTPTPTPTPVTVPGSLALTGGDNGSGFLALAVALIVGGGLATGIAAKRRSSAARR</sequence>
<evidence type="ECO:0000259" key="7">
    <source>
        <dbReference type="Pfam" id="PF17961"/>
    </source>
</evidence>
<dbReference type="Pfam" id="PF19407">
    <property type="entry name" value="DUF5979"/>
    <property type="match status" value="1"/>
</dbReference>
<comment type="caution">
    <text evidence="9">The sequence shown here is derived from an EMBL/GenBank/DDBJ whole genome shotgun (WGS) entry which is preliminary data.</text>
</comment>
<evidence type="ECO:0000313" key="10">
    <source>
        <dbReference type="Proteomes" id="UP000703720"/>
    </source>
</evidence>
<feature type="domain" description="DUF5979" evidence="8">
    <location>
        <begin position="354"/>
        <end position="457"/>
    </location>
</feature>
<dbReference type="Gene3D" id="2.60.40.1280">
    <property type="match status" value="1"/>
</dbReference>
<evidence type="ECO:0000313" key="9">
    <source>
        <dbReference type="EMBL" id="MBP2377753.1"/>
    </source>
</evidence>
<dbReference type="RefSeq" id="WP_210097069.1">
    <property type="nucleotide sequence ID" value="NZ_BAAAIO010000001.1"/>
</dbReference>
<evidence type="ECO:0000256" key="4">
    <source>
        <dbReference type="ARBA" id="ARBA00022729"/>
    </source>
</evidence>
<dbReference type="InterPro" id="IPR011252">
    <property type="entry name" value="Fibrogen-bd_dom1"/>
</dbReference>
<evidence type="ECO:0000256" key="3">
    <source>
        <dbReference type="ARBA" id="ARBA00022525"/>
    </source>
</evidence>
<keyword evidence="6" id="KW-0812">Transmembrane</keyword>
<evidence type="ECO:0000256" key="6">
    <source>
        <dbReference type="SAM" id="Phobius"/>
    </source>
</evidence>
<dbReference type="InterPro" id="IPR041171">
    <property type="entry name" value="SDR_Ig"/>
</dbReference>
<keyword evidence="6" id="KW-1133">Transmembrane helix</keyword>
<feature type="domain" description="SDR-like Ig" evidence="7">
    <location>
        <begin position="79"/>
        <end position="174"/>
    </location>
</feature>